<evidence type="ECO:0000256" key="1">
    <source>
        <dbReference type="ARBA" id="ARBA00022723"/>
    </source>
</evidence>
<evidence type="ECO:0000259" key="4">
    <source>
        <dbReference type="PROSITE" id="PS51643"/>
    </source>
</evidence>
<dbReference type="SUPFAM" id="SSF109604">
    <property type="entry name" value="HD-domain/PDEase-like"/>
    <property type="match status" value="1"/>
</dbReference>
<keyword evidence="6" id="KW-1185">Reference proteome</keyword>
<proteinExistence type="predicted"/>
<organism evidence="5 6">
    <name type="scientific">Deinococcus arenicola</name>
    <dbReference type="NCBI Taxonomy" id="2994950"/>
    <lineage>
        <taxon>Bacteria</taxon>
        <taxon>Thermotogati</taxon>
        <taxon>Deinococcota</taxon>
        <taxon>Deinococci</taxon>
        <taxon>Deinococcales</taxon>
        <taxon>Deinococcaceae</taxon>
        <taxon>Deinococcus</taxon>
    </lineage>
</organism>
<sequence>MTTPEPALSSQSPSAAVQVLWAKSGQKSAGVGWLPVLHHLLDVGVCAGAILDREPQATRELLAQDFGTDVHTAQRWTCALAALHDLGKASPAFQHKDEALAARVWAELPWQDHSPDTPHGMVTQKVLPGLLTRRDWRSDVAEGVAGAIGCHHGQREATGTYSAHDRGTGPEWDAVQDELLTLVLRGFGLEDAPPPPVTAWTGEAFMRLAGLTSFADWVGSSFEVVPKPEPLAFTDPAAYVQKTGERAETALDDIGW</sequence>
<dbReference type="Pfam" id="PF18019">
    <property type="entry name" value="Cas3_HD"/>
    <property type="match status" value="1"/>
</dbReference>
<dbReference type="InterPro" id="IPR006483">
    <property type="entry name" value="CRISPR-assoc_Cas3_HD"/>
</dbReference>
<dbReference type="NCBIfam" id="TIGR01596">
    <property type="entry name" value="cas3_HD"/>
    <property type="match status" value="1"/>
</dbReference>
<gene>
    <name evidence="5" type="ORF">ORD21_16925</name>
</gene>
<keyword evidence="1" id="KW-0479">Metal-binding</keyword>
<dbReference type="EMBL" id="JAPMIV010000054">
    <property type="protein sequence ID" value="MDV6376281.1"/>
    <property type="molecule type" value="Genomic_DNA"/>
</dbReference>
<feature type="non-terminal residue" evidence="5">
    <location>
        <position position="256"/>
    </location>
</feature>
<dbReference type="RefSeq" id="WP_317641634.1">
    <property type="nucleotide sequence ID" value="NZ_JAPMIV010000054.1"/>
</dbReference>
<evidence type="ECO:0000256" key="3">
    <source>
        <dbReference type="ARBA" id="ARBA00023118"/>
    </source>
</evidence>
<name>A0ABU4DV20_9DEIO</name>
<accession>A0ABU4DV20</accession>
<dbReference type="Gene3D" id="1.10.3210.30">
    <property type="match status" value="1"/>
</dbReference>
<keyword evidence="2" id="KW-0378">Hydrolase</keyword>
<evidence type="ECO:0000256" key="2">
    <source>
        <dbReference type="ARBA" id="ARBA00022801"/>
    </source>
</evidence>
<reference evidence="5 6" key="1">
    <citation type="submission" date="2022-11" db="EMBL/GenBank/DDBJ databases">
        <title>Deinococcus ZS9-10, Low Temperature and Draught-tolerating, UV-resistant Bacteria from Continental Antarctica.</title>
        <authorList>
            <person name="Cheng L."/>
        </authorList>
    </citation>
    <scope>NUCLEOTIDE SEQUENCE [LARGE SCALE GENOMIC DNA]</scope>
    <source>
        <strain evidence="5 6">ZS9-10</strain>
    </source>
</reference>
<comment type="caution">
    <text evidence="5">The sequence shown here is derived from an EMBL/GenBank/DDBJ whole genome shotgun (WGS) entry which is preliminary data.</text>
</comment>
<keyword evidence="5" id="KW-0540">Nuclease</keyword>
<feature type="domain" description="HD Cas3-type" evidence="4">
    <location>
        <begin position="29"/>
        <end position="218"/>
    </location>
</feature>
<dbReference type="PROSITE" id="PS51643">
    <property type="entry name" value="HD_CAS3"/>
    <property type="match status" value="1"/>
</dbReference>
<dbReference type="Proteomes" id="UP001276150">
    <property type="component" value="Unassembled WGS sequence"/>
</dbReference>
<evidence type="ECO:0000313" key="6">
    <source>
        <dbReference type="Proteomes" id="UP001276150"/>
    </source>
</evidence>
<keyword evidence="5" id="KW-0255">Endonuclease</keyword>
<keyword evidence="3" id="KW-0051">Antiviral defense</keyword>
<evidence type="ECO:0000313" key="5">
    <source>
        <dbReference type="EMBL" id="MDV6376281.1"/>
    </source>
</evidence>
<dbReference type="InterPro" id="IPR038257">
    <property type="entry name" value="CRISPR-assoc_Cas3_HD_sf"/>
</dbReference>
<protein>
    <submittedName>
        <fullName evidence="5">CRISPR-associated endonuclease Cas3</fullName>
    </submittedName>
</protein>
<dbReference type="CDD" id="cd09641">
    <property type="entry name" value="Cas3''_I"/>
    <property type="match status" value="1"/>
</dbReference>
<dbReference type="GO" id="GO:0004519">
    <property type="term" value="F:endonuclease activity"/>
    <property type="evidence" value="ECO:0007669"/>
    <property type="project" value="UniProtKB-KW"/>
</dbReference>